<comment type="caution">
    <text evidence="2">The sequence shown here is derived from an EMBL/GenBank/DDBJ whole genome shotgun (WGS) entry which is preliminary data.</text>
</comment>
<proteinExistence type="predicted"/>
<evidence type="ECO:0000313" key="2">
    <source>
        <dbReference type="EMBL" id="KAG8597899.1"/>
    </source>
</evidence>
<keyword evidence="1" id="KW-1133">Transmembrane helix</keyword>
<organism evidence="2 3">
    <name type="scientific">Engystomops pustulosus</name>
    <name type="common">Tungara frog</name>
    <name type="synonym">Physalaemus pustulosus</name>
    <dbReference type="NCBI Taxonomy" id="76066"/>
    <lineage>
        <taxon>Eukaryota</taxon>
        <taxon>Metazoa</taxon>
        <taxon>Chordata</taxon>
        <taxon>Craniata</taxon>
        <taxon>Vertebrata</taxon>
        <taxon>Euteleostomi</taxon>
        <taxon>Amphibia</taxon>
        <taxon>Batrachia</taxon>
        <taxon>Anura</taxon>
        <taxon>Neobatrachia</taxon>
        <taxon>Hyloidea</taxon>
        <taxon>Leptodactylidae</taxon>
        <taxon>Leiuperinae</taxon>
        <taxon>Engystomops</taxon>
    </lineage>
</organism>
<sequence>MPRHMNGLCAQARTLRFNLLPALEERDEKYNHFFHFFFFFLPMFKLLYYQIHSVNKHFFSFYILVYISNILQRFSKSFPLAQ</sequence>
<evidence type="ECO:0000313" key="3">
    <source>
        <dbReference type="Proteomes" id="UP000824782"/>
    </source>
</evidence>
<keyword evidence="1" id="KW-0472">Membrane</keyword>
<reference evidence="2" key="1">
    <citation type="thesis" date="2020" institute="ProQuest LLC" country="789 East Eisenhower Parkway, Ann Arbor, MI, USA">
        <title>Comparative Genomics and Chromosome Evolution.</title>
        <authorList>
            <person name="Mudd A.B."/>
        </authorList>
    </citation>
    <scope>NUCLEOTIDE SEQUENCE</scope>
    <source>
        <strain evidence="2">237g6f4</strain>
        <tissue evidence="2">Blood</tissue>
    </source>
</reference>
<dbReference type="EMBL" id="WNYA01000001">
    <property type="protein sequence ID" value="KAG8597899.1"/>
    <property type="molecule type" value="Genomic_DNA"/>
</dbReference>
<gene>
    <name evidence="2" type="ORF">GDO81_002424</name>
</gene>
<evidence type="ECO:0000256" key="1">
    <source>
        <dbReference type="SAM" id="Phobius"/>
    </source>
</evidence>
<dbReference type="Proteomes" id="UP000824782">
    <property type="component" value="Unassembled WGS sequence"/>
</dbReference>
<accession>A0AAV7DLU3</accession>
<keyword evidence="3" id="KW-1185">Reference proteome</keyword>
<protein>
    <submittedName>
        <fullName evidence="2">Uncharacterized protein</fullName>
    </submittedName>
</protein>
<keyword evidence="1" id="KW-0812">Transmembrane</keyword>
<feature type="transmembrane region" description="Helical" evidence="1">
    <location>
        <begin position="33"/>
        <end position="51"/>
    </location>
</feature>
<dbReference type="AlphaFoldDB" id="A0AAV7DLU3"/>
<name>A0AAV7DLU3_ENGPU</name>